<evidence type="ECO:0000256" key="2">
    <source>
        <dbReference type="ARBA" id="ARBA00022618"/>
    </source>
</evidence>
<evidence type="ECO:0000256" key="1">
    <source>
        <dbReference type="ARBA" id="ARBA00004123"/>
    </source>
</evidence>
<dbReference type="Gene3D" id="1.20.1060.20">
    <property type="match status" value="1"/>
</dbReference>
<feature type="coiled-coil region" evidence="7">
    <location>
        <begin position="265"/>
        <end position="384"/>
    </location>
</feature>
<proteinExistence type="predicted"/>
<dbReference type="SUPFAM" id="SSF52540">
    <property type="entry name" value="P-loop containing nucleoside triphosphate hydrolases"/>
    <property type="match status" value="2"/>
</dbReference>
<sequence>MDDEFSWCDYGPFYLIGVKIFNFKSYRGEHVIGPFTDLTVIIGPNGSGKSNLMDAISFVLLVRNEKLRLRNAASLTNDSYYQSDESSDYSYDDSNQKVYVELRFRSKQDSNLSVFFRRSIARNKSYLYYINDQNVAKNVYIDGLLKLGFNSNHKSFLIFQEKIDRFIQEDPKNFTKILEELSGSQVFKTEYEDLKTQYSRKENELNLLVQEKQKFYQSKKFVDFLNSETQKNNSLIKTINVLKIQQVLLDLYYVHMGLEKMQQVMQKNIKVAEETSRQLESLEEEKNTITHDVIKIKEERTELEKKIRENELSVLFQLKCEYQKAKDECARIETLIKNAQNSKNKLLLEQKMNENLMQTYQQEIEKLENGIREYRMQIENRKIDQEIIAEYKRLKNIFMIEITPYEHDHGDTDNKVRNLKQQQTLFQLKKDHLNSLLNSEKYEEKLNEIGKEIHKFTDKQHQLKKEKTKLQKNIEQIKTQINKFGREIEAYDKNIAKKYTCIKNREETSKKNRFLKYLMDNYPNVRGRLADLCIPANKKYQLPLSIIMKKYSNAIVVDSFKTVEMIFRNEKSQFIDSETFLALDIIKAPILNKNLRHLAIPNVSLVYDLIDFRKNPTIEKAIRFVVGNTLLCETREDAARVSYNLGDGQKHNVISIDGTMFNSNGRISFVKTGTVKTIWKDEEYSEELLERKSQQAAYLEILNKKDVIVQELNEIDAQLFDCNAHLEKQSKLKNEYQKKLKDIRLQINELNERLYQIDSALCEISDSIDRYDHHFNRIETKVFGQFLSRNNVPNVKQFEALYLNSYDDEYLADCENRLENLKGKIKTEQDKSINKEMDEWKKIIHENLRKLDKAQKTLNSVRKSLDKNEKSHDNLRKRSTELNEILTETTIQLQQFNKEINKARKMLESTNKSIVKSKFDLQSLTNKRHKIFERSFNESIAIPIQQDLYILEEIFGESHNLTIHDIYHRESQINVNFDKYPEIKVKTDNEYVEMKHKITNDILSKESEIQKLTLASESSLSSKKSELHRRIRSINNEINEISNELILLKEPFENVKQQRIATFNDFLQKVSKNLDKFYKELMQNESSQSYLIPENHEEPYLNGVLFNCIVPGKSFQPVTSLSGGEKIMAIFAFLFSLYFEKMPSFFIMDEIDASLDNANTRKLLTFLKSKTSYTQFILISLKPELFDKADSLIGVCKEDDFQRNLLFKLSLSKLDSNKENVLIKFLLKFFRFRAKNHRKSYYFKNSTQFLRFFTGIVHYCPKIILDQLVDSNVAKRYHIVLLLKSVISLLILKNYSINIIFLSKINQSSEFSHFILESFLNCFSDEHHSIRRLFIEISQLMLNCSSELLDSSIHKSLNERICHLCINDHEKELRLLSLDVLEKLAHCRPEIYCKKTFETLIFLCLNKDQKDKLRIMVEEKLSTIYIDLTLHYPRNIFKIPNLGKIVGALLVRYNQIENKQNNMFEKRYLYNLLLTIRLFLEQISNEPG</sequence>
<keyword evidence="10" id="KW-1185">Reference proteome</keyword>
<comment type="caution">
    <text evidence="9">The sequence shown here is derived from an EMBL/GenBank/DDBJ whole genome shotgun (WGS) entry which is preliminary data.</text>
</comment>
<protein>
    <submittedName>
        <fullName evidence="9">Structural maintenance of chromosomes protein 1B</fullName>
    </submittedName>
</protein>
<dbReference type="InterPro" id="IPR027417">
    <property type="entry name" value="P-loop_NTPase"/>
</dbReference>
<dbReference type="InterPro" id="IPR003395">
    <property type="entry name" value="RecF/RecN/SMC_N"/>
</dbReference>
<dbReference type="InterPro" id="IPR036277">
    <property type="entry name" value="SMC_hinge_sf"/>
</dbReference>
<accession>A0A922LBA9</accession>
<organism evidence="9 10">
    <name type="scientific">Dermatophagoides farinae</name>
    <name type="common">American house dust mite</name>
    <dbReference type="NCBI Taxonomy" id="6954"/>
    <lineage>
        <taxon>Eukaryota</taxon>
        <taxon>Metazoa</taxon>
        <taxon>Ecdysozoa</taxon>
        <taxon>Arthropoda</taxon>
        <taxon>Chelicerata</taxon>
        <taxon>Arachnida</taxon>
        <taxon>Acari</taxon>
        <taxon>Acariformes</taxon>
        <taxon>Sarcoptiformes</taxon>
        <taxon>Astigmata</taxon>
        <taxon>Psoroptidia</taxon>
        <taxon>Analgoidea</taxon>
        <taxon>Pyroglyphidae</taxon>
        <taxon>Dermatophagoidinae</taxon>
        <taxon>Dermatophagoides</taxon>
    </lineage>
</organism>
<keyword evidence="4 7" id="KW-0175">Coiled coil</keyword>
<gene>
    <name evidence="9" type="primary">SMC1B_2</name>
    <name evidence="9" type="ORF">DERF_003174</name>
</gene>
<dbReference type="SUPFAM" id="SSF75553">
    <property type="entry name" value="Smc hinge domain"/>
    <property type="match status" value="1"/>
</dbReference>
<feature type="coiled-coil region" evidence="7">
    <location>
        <begin position="726"/>
        <end position="753"/>
    </location>
</feature>
<keyword evidence="6" id="KW-0131">Cell cycle</keyword>
<evidence type="ECO:0000256" key="3">
    <source>
        <dbReference type="ARBA" id="ARBA00022776"/>
    </source>
</evidence>
<dbReference type="SMART" id="SM00968">
    <property type="entry name" value="SMC_hinge"/>
    <property type="match status" value="1"/>
</dbReference>
<evidence type="ECO:0000256" key="7">
    <source>
        <dbReference type="SAM" id="Coils"/>
    </source>
</evidence>
<evidence type="ECO:0000259" key="8">
    <source>
        <dbReference type="SMART" id="SM00968"/>
    </source>
</evidence>
<keyword evidence="5" id="KW-0539">Nucleus</keyword>
<comment type="subcellular location">
    <subcellularLocation>
        <location evidence="1">Nucleus</location>
    </subcellularLocation>
</comment>
<evidence type="ECO:0000256" key="4">
    <source>
        <dbReference type="ARBA" id="ARBA00023054"/>
    </source>
</evidence>
<keyword evidence="3" id="KW-0498">Mitosis</keyword>
<dbReference type="Gene3D" id="3.30.70.1620">
    <property type="match status" value="1"/>
</dbReference>
<keyword evidence="2" id="KW-0132">Cell division</keyword>
<dbReference type="GO" id="GO:0007062">
    <property type="term" value="P:sister chromatid cohesion"/>
    <property type="evidence" value="ECO:0007669"/>
    <property type="project" value="TreeGrafter"/>
</dbReference>
<dbReference type="Pfam" id="PF06470">
    <property type="entry name" value="SMC_hinge"/>
    <property type="match status" value="1"/>
</dbReference>
<dbReference type="GO" id="GO:0008278">
    <property type="term" value="C:cohesin complex"/>
    <property type="evidence" value="ECO:0007669"/>
    <property type="project" value="TreeGrafter"/>
</dbReference>
<evidence type="ECO:0000313" key="9">
    <source>
        <dbReference type="EMBL" id="KAH9529283.1"/>
    </source>
</evidence>
<evidence type="ECO:0000313" key="10">
    <source>
        <dbReference type="Proteomes" id="UP000790347"/>
    </source>
</evidence>
<dbReference type="Proteomes" id="UP000790347">
    <property type="component" value="Unassembled WGS sequence"/>
</dbReference>
<dbReference type="InterPro" id="IPR010935">
    <property type="entry name" value="SMC_hinge"/>
</dbReference>
<reference evidence="9" key="2">
    <citation type="journal article" date="2022" name="Res Sq">
        <title>Comparative Genomics Reveals Insights into the Divergent Evolution of Astigmatic Mites and Household Pest Adaptations.</title>
        <authorList>
            <person name="Xiong Q."/>
            <person name="Wan A.T.-Y."/>
            <person name="Liu X.-Y."/>
            <person name="Fung C.S.-H."/>
            <person name="Xiao X."/>
            <person name="Malainual N."/>
            <person name="Hou J."/>
            <person name="Wang L."/>
            <person name="Wang M."/>
            <person name="Yang K."/>
            <person name="Cui Y."/>
            <person name="Leung E."/>
            <person name="Nong W."/>
            <person name="Shin S.-K."/>
            <person name="Au S."/>
            <person name="Jeong K.Y."/>
            <person name="Chew F.T."/>
            <person name="Hui J."/>
            <person name="Leung T.F."/>
            <person name="Tungtrongchitr A."/>
            <person name="Zhong N."/>
            <person name="Liu Z."/>
            <person name="Tsui S."/>
        </authorList>
    </citation>
    <scope>NUCLEOTIDE SEQUENCE</scope>
    <source>
        <strain evidence="9">Derf</strain>
        <tissue evidence="9">Whole organism</tissue>
    </source>
</reference>
<evidence type="ECO:0000256" key="5">
    <source>
        <dbReference type="ARBA" id="ARBA00023242"/>
    </source>
</evidence>
<evidence type="ECO:0000256" key="6">
    <source>
        <dbReference type="ARBA" id="ARBA00023306"/>
    </source>
</evidence>
<feature type="domain" description="SMC hinge" evidence="8">
    <location>
        <begin position="523"/>
        <end position="642"/>
    </location>
</feature>
<dbReference type="GO" id="GO:0003677">
    <property type="term" value="F:DNA binding"/>
    <property type="evidence" value="ECO:0007669"/>
    <property type="project" value="TreeGrafter"/>
</dbReference>
<feature type="coiled-coil region" evidence="7">
    <location>
        <begin position="811"/>
        <end position="913"/>
    </location>
</feature>
<reference evidence="9" key="1">
    <citation type="submission" date="2013-05" db="EMBL/GenBank/DDBJ databases">
        <authorList>
            <person name="Yim A.K.Y."/>
            <person name="Chan T.F."/>
            <person name="Ji K.M."/>
            <person name="Liu X.Y."/>
            <person name="Zhou J.W."/>
            <person name="Li R.Q."/>
            <person name="Yang K.Y."/>
            <person name="Li J."/>
            <person name="Li M."/>
            <person name="Law P.T.W."/>
            <person name="Wu Y.L."/>
            <person name="Cai Z.L."/>
            <person name="Qin H."/>
            <person name="Bao Y."/>
            <person name="Leung R.K.K."/>
            <person name="Ng P.K.S."/>
            <person name="Zou J."/>
            <person name="Zhong X.J."/>
            <person name="Ran P.X."/>
            <person name="Zhong N.S."/>
            <person name="Liu Z.G."/>
            <person name="Tsui S.K.W."/>
        </authorList>
    </citation>
    <scope>NUCLEOTIDE SEQUENCE</scope>
    <source>
        <strain evidence="9">Derf</strain>
        <tissue evidence="9">Whole organism</tissue>
    </source>
</reference>
<dbReference type="PANTHER" id="PTHR18937">
    <property type="entry name" value="STRUCTURAL MAINTENANCE OF CHROMOSOMES SMC FAMILY MEMBER"/>
    <property type="match status" value="1"/>
</dbReference>
<dbReference type="GO" id="GO:0005634">
    <property type="term" value="C:nucleus"/>
    <property type="evidence" value="ECO:0007669"/>
    <property type="project" value="UniProtKB-SubCell"/>
</dbReference>
<dbReference type="Gene3D" id="3.40.50.300">
    <property type="entry name" value="P-loop containing nucleotide triphosphate hydrolases"/>
    <property type="match status" value="2"/>
</dbReference>
<name>A0A922LBA9_DERFA</name>
<dbReference type="PANTHER" id="PTHR18937:SF12">
    <property type="entry name" value="STRUCTURAL MAINTENANCE OF CHROMOSOMES PROTEIN"/>
    <property type="match status" value="1"/>
</dbReference>
<feature type="coiled-coil region" evidence="7">
    <location>
        <begin position="439"/>
        <end position="494"/>
    </location>
</feature>
<dbReference type="GO" id="GO:0005524">
    <property type="term" value="F:ATP binding"/>
    <property type="evidence" value="ECO:0007669"/>
    <property type="project" value="InterPro"/>
</dbReference>
<dbReference type="Pfam" id="PF02463">
    <property type="entry name" value="SMC_N"/>
    <property type="match status" value="1"/>
</dbReference>
<dbReference type="EMBL" id="ASGP02000001">
    <property type="protein sequence ID" value="KAH9529283.1"/>
    <property type="molecule type" value="Genomic_DNA"/>
</dbReference>
<dbReference type="GO" id="GO:0051301">
    <property type="term" value="P:cell division"/>
    <property type="evidence" value="ECO:0007669"/>
    <property type="project" value="UniProtKB-KW"/>
</dbReference>
<feature type="coiled-coil region" evidence="7">
    <location>
        <begin position="184"/>
        <end position="211"/>
    </location>
</feature>